<dbReference type="InterPro" id="IPR015424">
    <property type="entry name" value="PyrdxlP-dep_Trfase"/>
</dbReference>
<keyword evidence="5" id="KW-1185">Reference proteome</keyword>
<comment type="similarity">
    <text evidence="3">Belongs to the class-III pyridoxal-phosphate-dependent aminotransferase family.</text>
</comment>
<protein>
    <submittedName>
        <fullName evidence="4">Aspartate aminotransferase family protein</fullName>
    </submittedName>
</protein>
<dbReference type="Gene3D" id="3.40.640.10">
    <property type="entry name" value="Type I PLP-dependent aspartate aminotransferase-like (Major domain)"/>
    <property type="match status" value="1"/>
</dbReference>
<dbReference type="InterPro" id="IPR015422">
    <property type="entry name" value="PyrdxlP-dep_Trfase_small"/>
</dbReference>
<dbReference type="InterPro" id="IPR015421">
    <property type="entry name" value="PyrdxlP-dep_Trfase_major"/>
</dbReference>
<sequence>MTTTAGVLSDLLDTVIAEETEAFVARQPTSRAFRDRATHLAGGATSNWQIADPQPVWISHGRGSRIWDVDGCEYSDFHGGYGVALAGHAHPAIVAAVTERVGRGTHFAQPTEDAIAVADNLAERFGLPLWRFGNSGTEATMDAVHLMRAATGRSRILKVEGGYHGHHDSVEVSVLPEADDDIGPRERPHNVLDNSGIPTEITDLVTVVPFNDLEVVAQVLDEHPGEVAGMIVEPVMMNAGIIHPLPGYLAGLKELLHRHGALLAFDEVKTGMTVGPSGVTGIQGVTPDLVCLAKAIGGGVSTAAIGGTDEVMSLIADGGYEQVGTFNGNPLAMAAARAMLTEVLTPAAYTHLEHLRTRMETGLQGVIDEHALPWRVITAGAKGCVSFLPDEVHDFRDFLTLDGRYGHAHWLVQHNRGAFLPPWGKVEQWLMSVQHTDEDVDRFVANFAHLAERLTR</sequence>
<organism evidence="4 5">
    <name type="scientific">Nocardioides taihuensis</name>
    <dbReference type="NCBI Taxonomy" id="1835606"/>
    <lineage>
        <taxon>Bacteria</taxon>
        <taxon>Bacillati</taxon>
        <taxon>Actinomycetota</taxon>
        <taxon>Actinomycetes</taxon>
        <taxon>Propionibacteriales</taxon>
        <taxon>Nocardioidaceae</taxon>
        <taxon>Nocardioides</taxon>
    </lineage>
</organism>
<gene>
    <name evidence="4" type="ORF">ACFPGP_08840</name>
</gene>
<dbReference type="EMBL" id="JBHSKD010000008">
    <property type="protein sequence ID" value="MFC5176778.1"/>
    <property type="molecule type" value="Genomic_DNA"/>
</dbReference>
<keyword evidence="4" id="KW-0032">Aminotransferase</keyword>
<proteinExistence type="inferred from homology"/>
<name>A0ABW0BHQ5_9ACTN</name>
<dbReference type="InterPro" id="IPR005814">
    <property type="entry name" value="Aminotrans_3"/>
</dbReference>
<dbReference type="Gene3D" id="3.90.1150.10">
    <property type="entry name" value="Aspartate Aminotransferase, domain 1"/>
    <property type="match status" value="1"/>
</dbReference>
<dbReference type="PANTHER" id="PTHR43713">
    <property type="entry name" value="GLUTAMATE-1-SEMIALDEHYDE 2,1-AMINOMUTASE"/>
    <property type="match status" value="1"/>
</dbReference>
<accession>A0ABW0BHQ5</accession>
<evidence type="ECO:0000256" key="2">
    <source>
        <dbReference type="ARBA" id="ARBA00022898"/>
    </source>
</evidence>
<reference evidence="5" key="1">
    <citation type="journal article" date="2019" name="Int. J. Syst. Evol. Microbiol.">
        <title>The Global Catalogue of Microorganisms (GCM) 10K type strain sequencing project: providing services to taxonomists for standard genome sequencing and annotation.</title>
        <authorList>
            <consortium name="The Broad Institute Genomics Platform"/>
            <consortium name="The Broad Institute Genome Sequencing Center for Infectious Disease"/>
            <person name="Wu L."/>
            <person name="Ma J."/>
        </authorList>
    </citation>
    <scope>NUCLEOTIDE SEQUENCE [LARGE SCALE GENOMIC DNA]</scope>
    <source>
        <strain evidence="5">DFY41</strain>
    </source>
</reference>
<keyword evidence="4" id="KW-0808">Transferase</keyword>
<evidence type="ECO:0000313" key="5">
    <source>
        <dbReference type="Proteomes" id="UP001596087"/>
    </source>
</evidence>
<evidence type="ECO:0000256" key="3">
    <source>
        <dbReference type="RuleBase" id="RU003560"/>
    </source>
</evidence>
<dbReference type="SUPFAM" id="SSF53383">
    <property type="entry name" value="PLP-dependent transferases"/>
    <property type="match status" value="1"/>
</dbReference>
<comment type="caution">
    <text evidence="4">The sequence shown here is derived from an EMBL/GenBank/DDBJ whole genome shotgun (WGS) entry which is preliminary data.</text>
</comment>
<comment type="cofactor">
    <cofactor evidence="1">
        <name>pyridoxal 5'-phosphate</name>
        <dbReference type="ChEBI" id="CHEBI:597326"/>
    </cofactor>
</comment>
<dbReference type="Pfam" id="PF00202">
    <property type="entry name" value="Aminotran_3"/>
    <property type="match status" value="1"/>
</dbReference>
<keyword evidence="2 3" id="KW-0663">Pyridoxal phosphate</keyword>
<dbReference type="RefSeq" id="WP_378589329.1">
    <property type="nucleotide sequence ID" value="NZ_JBHSKD010000008.1"/>
</dbReference>
<evidence type="ECO:0000256" key="1">
    <source>
        <dbReference type="ARBA" id="ARBA00001933"/>
    </source>
</evidence>
<dbReference type="GO" id="GO:0008483">
    <property type="term" value="F:transaminase activity"/>
    <property type="evidence" value="ECO:0007669"/>
    <property type="project" value="UniProtKB-KW"/>
</dbReference>
<evidence type="ECO:0000313" key="4">
    <source>
        <dbReference type="EMBL" id="MFC5176778.1"/>
    </source>
</evidence>
<dbReference type="Proteomes" id="UP001596087">
    <property type="component" value="Unassembled WGS sequence"/>
</dbReference>
<dbReference type="PANTHER" id="PTHR43713:SF3">
    <property type="entry name" value="GLUTAMATE-1-SEMIALDEHYDE 2,1-AMINOMUTASE 1, CHLOROPLASTIC-RELATED"/>
    <property type="match status" value="1"/>
</dbReference>